<dbReference type="InterPro" id="IPR043502">
    <property type="entry name" value="DNA/RNA_pol_sf"/>
</dbReference>
<dbReference type="SUPFAM" id="SSF56672">
    <property type="entry name" value="DNA/RNA polymerases"/>
    <property type="match status" value="2"/>
</dbReference>
<dbReference type="CDD" id="cd01650">
    <property type="entry name" value="RT_nLTR_like"/>
    <property type="match status" value="1"/>
</dbReference>
<dbReference type="PROSITE" id="PS50878">
    <property type="entry name" value="RT_POL"/>
    <property type="match status" value="2"/>
</dbReference>
<evidence type="ECO:0000313" key="2">
    <source>
        <dbReference type="EMBL" id="KAK4810488.1"/>
    </source>
</evidence>
<gene>
    <name evidence="2" type="ORF">QYF61_004268</name>
</gene>
<dbReference type="Pfam" id="PF00078">
    <property type="entry name" value="RVT_1"/>
    <property type="match status" value="2"/>
</dbReference>
<protein>
    <recommendedName>
        <fullName evidence="1">Reverse transcriptase domain-containing protein</fullName>
    </recommendedName>
</protein>
<accession>A0AAN7NGX9</accession>
<dbReference type="EMBL" id="JAUNZN010000018">
    <property type="protein sequence ID" value="KAK4810488.1"/>
    <property type="molecule type" value="Genomic_DNA"/>
</dbReference>
<reference evidence="2 3" key="1">
    <citation type="journal article" date="2023" name="J. Hered.">
        <title>Chromosome-level genome of the wood stork (Mycteria americana) provides insight into avian chromosome evolution.</title>
        <authorList>
            <person name="Flamio R. Jr."/>
            <person name="Ramstad K.M."/>
        </authorList>
    </citation>
    <scope>NUCLEOTIDE SEQUENCE [LARGE SCALE GENOMIC DNA]</scope>
    <source>
        <strain evidence="2">JAX WOST 10</strain>
    </source>
</reference>
<dbReference type="InterPro" id="IPR036691">
    <property type="entry name" value="Endo/exonu/phosph_ase_sf"/>
</dbReference>
<feature type="domain" description="Reverse transcriptase" evidence="1">
    <location>
        <begin position="456"/>
        <end position="683"/>
    </location>
</feature>
<dbReference type="Gene3D" id="3.60.10.10">
    <property type="entry name" value="Endonuclease/exonuclease/phosphatase"/>
    <property type="match status" value="2"/>
</dbReference>
<proteinExistence type="predicted"/>
<dbReference type="InterPro" id="IPR000477">
    <property type="entry name" value="RT_dom"/>
</dbReference>
<sequence>MKETRTTAQLKCLYTNARSMGNKQEELEAIVHQENYDMVAITETWWGDSHNWTAAMDGYKLLRRDRRGRRGGGVALYVRECLDSLELDDGDDRVECLWVRIRGKANKADIVLGEASRSLALVLVGDFNLPDVCWKYNTAERKQSRRFLERVADNFLTQLVSEPTREGAPLDLLFTNREGLVSDVMVGGCLGQSDHEMIEFLIHGEAARGVSKTAPLDFRRADFGLFRRLVERVPWEAALMGKGVQEGWTFFKEEVLKAQERAVPRCRKTSRRGRRPAWLTRELWLELRRKRRVYDLWKKGRATQEDYKGVARLCREKTRRAKAELELSLAAAIKDNKKHFFKYISSKRRAKENLQPLVDGGENTVTKDEEKAEVLNAFFASVFISRAECSMGTQPLELEDRDGDQTGAPIVQGEMVSDLLHHLDTHKSMGPDEIHPRVLKELAEELTKPLSIIYQQSWLTGEVPADWRLANVTPIFKKGRKEDPGNYRPVSLTSVPGKLMEQIILSAITRHDKVTRLVDEGKAVDVVYLDFSKAFEMVSHSILLEKLAAHGLDGCTLLWVKNWLDGRAQRVVVNGVYSSWRPVTSGVPQGSVLGPVLFNIFINDLDEGIECTLSKFADDTKLCGSVDLLEGRKALQRDLDRLDGWAEVNCMRFNKAKCKVLHLGHSNPMQRYRLGEEWLESCLAEKDLGVFVDSRLNMSQQCAQVAKKANGILACIKNSVASRTREVIVPLYSALFWAPHYKRDTEVLERVQRRATKLVKGLEQKSYEEWLRELGLFSLEKRRLRGDFIALFNYLKGGCREVGVGLFSQVTSDRTRGNGLKLRQGRFRLDIRKFFFTERVIKHWNRLPREVVESPSLEVFKGRLDEVLRDMDKKEDPRNYQPVSQEDREVIRDSQHGFTKGKLCLTNPVAFYDGVTVLVDKGRATDVIYLDFCKVFDMVPHNILVTKLGRYGFDGWTIRWIRNWLNGCIQKDTVNGPMSKWRSVTSGVPQGFILGSILFNIFINDIDSGTECTLSNSADDTKLSGAVDTLEGRDAIQRDLDRLEEWAHANLMKCNKTKCKVLHLGQGNPQYQYRLGE</sequence>
<dbReference type="GO" id="GO:0003824">
    <property type="term" value="F:catalytic activity"/>
    <property type="evidence" value="ECO:0007669"/>
    <property type="project" value="InterPro"/>
</dbReference>
<keyword evidence="3" id="KW-1185">Reference proteome</keyword>
<evidence type="ECO:0000259" key="1">
    <source>
        <dbReference type="PROSITE" id="PS50878"/>
    </source>
</evidence>
<dbReference type="Pfam" id="PF03372">
    <property type="entry name" value="Exo_endo_phos"/>
    <property type="match status" value="1"/>
</dbReference>
<dbReference type="SUPFAM" id="SSF56219">
    <property type="entry name" value="DNase I-like"/>
    <property type="match status" value="1"/>
</dbReference>
<dbReference type="AlphaFoldDB" id="A0AAN7NGX9"/>
<dbReference type="Proteomes" id="UP001333110">
    <property type="component" value="Unassembled WGS sequence"/>
</dbReference>
<dbReference type="InterPro" id="IPR005135">
    <property type="entry name" value="Endo/exonuclease/phosphatase"/>
</dbReference>
<feature type="domain" description="Reverse transcriptase" evidence="1">
    <location>
        <begin position="811"/>
        <end position="1077"/>
    </location>
</feature>
<organism evidence="2 3">
    <name type="scientific">Mycteria americana</name>
    <name type="common">Wood stork</name>
    <dbReference type="NCBI Taxonomy" id="33587"/>
    <lineage>
        <taxon>Eukaryota</taxon>
        <taxon>Metazoa</taxon>
        <taxon>Chordata</taxon>
        <taxon>Craniata</taxon>
        <taxon>Vertebrata</taxon>
        <taxon>Euteleostomi</taxon>
        <taxon>Archelosauria</taxon>
        <taxon>Archosauria</taxon>
        <taxon>Dinosauria</taxon>
        <taxon>Saurischia</taxon>
        <taxon>Theropoda</taxon>
        <taxon>Coelurosauria</taxon>
        <taxon>Aves</taxon>
        <taxon>Neognathae</taxon>
        <taxon>Neoaves</taxon>
        <taxon>Aequornithes</taxon>
        <taxon>Ciconiiformes</taxon>
        <taxon>Ciconiidae</taxon>
        <taxon>Mycteria</taxon>
    </lineage>
</organism>
<dbReference type="PANTHER" id="PTHR33332">
    <property type="entry name" value="REVERSE TRANSCRIPTASE DOMAIN-CONTAINING PROTEIN"/>
    <property type="match status" value="1"/>
</dbReference>
<comment type="caution">
    <text evidence="2">The sequence shown here is derived from an EMBL/GenBank/DDBJ whole genome shotgun (WGS) entry which is preliminary data.</text>
</comment>
<evidence type="ECO:0000313" key="3">
    <source>
        <dbReference type="Proteomes" id="UP001333110"/>
    </source>
</evidence>
<name>A0AAN7NGX9_MYCAM</name>